<dbReference type="EMBL" id="JAGGLC010000003">
    <property type="protein sequence ID" value="MBP1986922.1"/>
    <property type="molecule type" value="Genomic_DNA"/>
</dbReference>
<dbReference type="GO" id="GO:0055085">
    <property type="term" value="P:transmembrane transport"/>
    <property type="evidence" value="ECO:0007669"/>
    <property type="project" value="InterPro"/>
</dbReference>
<dbReference type="Gene3D" id="3.40.50.1580">
    <property type="entry name" value="Nucleoside phosphorylase domain"/>
    <property type="match status" value="1"/>
</dbReference>
<dbReference type="InterPro" id="IPR009486">
    <property type="entry name" value="Pur_nuclsid_perm"/>
</dbReference>
<dbReference type="PANTHER" id="PTHR38643:SF1">
    <property type="entry name" value="PURINE NUCLEOSIDE PERMEASE C285.05-RELATED"/>
    <property type="match status" value="1"/>
</dbReference>
<name>A0A8T4GXL2_9EURY</name>
<keyword evidence="2" id="KW-1185">Reference proteome</keyword>
<protein>
    <submittedName>
        <fullName evidence="1">Purine nucleoside permease</fullName>
    </submittedName>
</protein>
<proteinExistence type="predicted"/>
<organism evidence="1 2">
    <name type="scientific">Halolamina salifodinae</name>
    <dbReference type="NCBI Taxonomy" id="1202767"/>
    <lineage>
        <taxon>Archaea</taxon>
        <taxon>Methanobacteriati</taxon>
        <taxon>Methanobacteriota</taxon>
        <taxon>Stenosarchaea group</taxon>
        <taxon>Halobacteria</taxon>
        <taxon>Halobacteriales</taxon>
        <taxon>Haloferacaceae</taxon>
    </lineage>
</organism>
<evidence type="ECO:0000313" key="1">
    <source>
        <dbReference type="EMBL" id="MBP1986922.1"/>
    </source>
</evidence>
<accession>A0A8T4GXL2</accession>
<dbReference type="AlphaFoldDB" id="A0A8T4GXL2"/>
<comment type="caution">
    <text evidence="1">The sequence shown here is derived from an EMBL/GenBank/DDBJ whole genome shotgun (WGS) entry which is preliminary data.</text>
</comment>
<sequence>MTAFGPAVASDGSGELGRWIDGYGEFEREVSVPGAPTAIRVTDHGVGVTATGMGPTHAAASTTAYLLSDAVNPETTYFLTAGVAGVSPHAGTVGSVVLADHIVNWDAKKRYGKGTSVEPWGFGPAHAYELDRGLVDAAEDAARGVDLEDTPDARAHRERYTAAPAVDAPAIERGTSVAGADFWYGHTLANEVDSLVDYHGAGSYATTECEGFGSAVACDRFQALDRYLSVRAASNFDRPPQDEDAAGEWRLKGPAFRNAYRVGRVIADEIAKNWADWRDGPPDR</sequence>
<dbReference type="Pfam" id="PF06516">
    <property type="entry name" value="NUP"/>
    <property type="match status" value="2"/>
</dbReference>
<dbReference type="GO" id="GO:0003824">
    <property type="term" value="F:catalytic activity"/>
    <property type="evidence" value="ECO:0007669"/>
    <property type="project" value="InterPro"/>
</dbReference>
<dbReference type="GO" id="GO:0009116">
    <property type="term" value="P:nucleoside metabolic process"/>
    <property type="evidence" value="ECO:0007669"/>
    <property type="project" value="InterPro"/>
</dbReference>
<dbReference type="SUPFAM" id="SSF53167">
    <property type="entry name" value="Purine and uridine phosphorylases"/>
    <property type="match status" value="1"/>
</dbReference>
<dbReference type="Proteomes" id="UP000823736">
    <property type="component" value="Unassembled WGS sequence"/>
</dbReference>
<dbReference type="OrthoDB" id="169126at2157"/>
<dbReference type="InterPro" id="IPR035994">
    <property type="entry name" value="Nucleoside_phosphorylase_sf"/>
</dbReference>
<reference evidence="1" key="1">
    <citation type="submission" date="2021-03" db="EMBL/GenBank/DDBJ databases">
        <title>Genomic Encyclopedia of Type Strains, Phase IV (KMG-IV): sequencing the most valuable type-strain genomes for metagenomic binning, comparative biology and taxonomic classification.</title>
        <authorList>
            <person name="Goeker M."/>
        </authorList>
    </citation>
    <scope>NUCLEOTIDE SEQUENCE</scope>
    <source>
        <strain evidence="1">DSM 26232</strain>
    </source>
</reference>
<gene>
    <name evidence="1" type="ORF">J2753_001420</name>
</gene>
<dbReference type="PANTHER" id="PTHR38643">
    <property type="entry name" value="PURINE NUCLEOSIDE PERMEASE C285.05-RELATED"/>
    <property type="match status" value="1"/>
</dbReference>
<evidence type="ECO:0000313" key="2">
    <source>
        <dbReference type="Proteomes" id="UP000823736"/>
    </source>
</evidence>